<gene>
    <name evidence="1" type="ORF">LNV07_22195</name>
</gene>
<name>A0ABT2YL80_9BURK</name>
<reference evidence="1 2" key="1">
    <citation type="submission" date="2021-11" db="EMBL/GenBank/DDBJ databases">
        <authorList>
            <person name="Liang Q."/>
            <person name="Mou H."/>
            <person name="Liu Z."/>
        </authorList>
    </citation>
    <scope>NUCLEOTIDE SEQUENCE [LARGE SCALE GENOMIC DNA]</scope>
    <source>
        <strain evidence="1 2">CHU3</strain>
    </source>
</reference>
<evidence type="ECO:0000313" key="1">
    <source>
        <dbReference type="EMBL" id="MCV2370806.1"/>
    </source>
</evidence>
<comment type="caution">
    <text evidence="1">The sequence shown here is derived from an EMBL/GenBank/DDBJ whole genome shotgun (WGS) entry which is preliminary data.</text>
</comment>
<proteinExistence type="predicted"/>
<dbReference type="EMBL" id="JAJIRN010000011">
    <property type="protein sequence ID" value="MCV2370806.1"/>
    <property type="molecule type" value="Genomic_DNA"/>
</dbReference>
<keyword evidence="2" id="KW-1185">Reference proteome</keyword>
<dbReference type="RefSeq" id="WP_263573397.1">
    <property type="nucleotide sequence ID" value="NZ_JAJIRN010000011.1"/>
</dbReference>
<sequence length="61" mass="6604">MSSNKIHTFSESGLHTALLVALILLLVISLVDALFFTPEGSTPMLWRLDPVVISGQAQPAR</sequence>
<protein>
    <submittedName>
        <fullName evidence="1">Uncharacterized protein</fullName>
    </submittedName>
</protein>
<organism evidence="1 2">
    <name type="scientific">Roseateles oligotrophus</name>
    <dbReference type="NCBI Taxonomy" id="1769250"/>
    <lineage>
        <taxon>Bacteria</taxon>
        <taxon>Pseudomonadati</taxon>
        <taxon>Pseudomonadota</taxon>
        <taxon>Betaproteobacteria</taxon>
        <taxon>Burkholderiales</taxon>
        <taxon>Sphaerotilaceae</taxon>
        <taxon>Roseateles</taxon>
    </lineage>
</organism>
<dbReference type="Proteomes" id="UP001209701">
    <property type="component" value="Unassembled WGS sequence"/>
</dbReference>
<accession>A0ABT2YL80</accession>
<evidence type="ECO:0000313" key="2">
    <source>
        <dbReference type="Proteomes" id="UP001209701"/>
    </source>
</evidence>